<organism evidence="3 4">
    <name type="scientific">Salinimicrobium oceani</name>
    <dbReference type="NCBI Taxonomy" id="2722702"/>
    <lineage>
        <taxon>Bacteria</taxon>
        <taxon>Pseudomonadati</taxon>
        <taxon>Bacteroidota</taxon>
        <taxon>Flavobacteriia</taxon>
        <taxon>Flavobacteriales</taxon>
        <taxon>Flavobacteriaceae</taxon>
        <taxon>Salinimicrobium</taxon>
    </lineage>
</organism>
<dbReference type="Proteomes" id="UP000703674">
    <property type="component" value="Unassembled WGS sequence"/>
</dbReference>
<dbReference type="EMBL" id="JAAVJR010000001">
    <property type="protein sequence ID" value="NJW51681.1"/>
    <property type="molecule type" value="Genomic_DNA"/>
</dbReference>
<name>A0ABX1CTR3_9FLAO</name>
<sequence>MKKYFFLLAAFGFFLITSCSDDDDNGAENGTIIANWELTAVTPQIPGWDPSACPENPDITFTENGSAMWTLYDSENDCAEFSSSGTWEKNSDNTYTISIPNFGTFDGTVKFSGANKFTFTTSFQSIPVVLTFEK</sequence>
<evidence type="ECO:0000256" key="1">
    <source>
        <dbReference type="SAM" id="SignalP"/>
    </source>
</evidence>
<accession>A0ABX1CTR3</accession>
<proteinExistence type="predicted"/>
<keyword evidence="4" id="KW-1185">Reference proteome</keyword>
<protein>
    <recommendedName>
        <fullName evidence="2">Lipocalin-like domain-containing protein</fullName>
    </recommendedName>
</protein>
<feature type="signal peptide" evidence="1">
    <location>
        <begin position="1"/>
        <end position="22"/>
    </location>
</feature>
<evidence type="ECO:0000313" key="3">
    <source>
        <dbReference type="EMBL" id="NJW51681.1"/>
    </source>
</evidence>
<feature type="domain" description="Lipocalin-like" evidence="2">
    <location>
        <begin position="33"/>
        <end position="105"/>
    </location>
</feature>
<gene>
    <name evidence="3" type="ORF">HC175_01965</name>
</gene>
<evidence type="ECO:0000259" key="2">
    <source>
        <dbReference type="Pfam" id="PF13648"/>
    </source>
</evidence>
<dbReference type="RefSeq" id="WP_168136830.1">
    <property type="nucleotide sequence ID" value="NZ_JAAVJR010000001.1"/>
</dbReference>
<dbReference type="InterPro" id="IPR024311">
    <property type="entry name" value="Lipocalin-like"/>
</dbReference>
<keyword evidence="1" id="KW-0732">Signal</keyword>
<evidence type="ECO:0000313" key="4">
    <source>
        <dbReference type="Proteomes" id="UP000703674"/>
    </source>
</evidence>
<reference evidence="3 4" key="1">
    <citation type="submission" date="2020-03" db="EMBL/GenBank/DDBJ databases">
        <title>Salinimicrobium sp. nov, isolated from SCS.</title>
        <authorList>
            <person name="Cao W.R."/>
        </authorList>
    </citation>
    <scope>NUCLEOTIDE SEQUENCE [LARGE SCALE GENOMIC DNA]</scope>
    <source>
        <strain evidence="4">J15B91</strain>
    </source>
</reference>
<feature type="chain" id="PRO_5045578762" description="Lipocalin-like domain-containing protein" evidence="1">
    <location>
        <begin position="23"/>
        <end position="134"/>
    </location>
</feature>
<dbReference type="PROSITE" id="PS51257">
    <property type="entry name" value="PROKAR_LIPOPROTEIN"/>
    <property type="match status" value="1"/>
</dbReference>
<comment type="caution">
    <text evidence="3">The sequence shown here is derived from an EMBL/GenBank/DDBJ whole genome shotgun (WGS) entry which is preliminary data.</text>
</comment>
<dbReference type="Pfam" id="PF13648">
    <property type="entry name" value="Lipocalin_4"/>
    <property type="match status" value="1"/>
</dbReference>